<proteinExistence type="predicted"/>
<keyword evidence="1" id="KW-0812">Transmembrane</keyword>
<reference evidence="2" key="2">
    <citation type="submission" date="2025-09" db="UniProtKB">
        <authorList>
            <consortium name="Ensembl"/>
        </authorList>
    </citation>
    <scope>IDENTIFICATION</scope>
</reference>
<dbReference type="Proteomes" id="UP000261660">
    <property type="component" value="Unplaced"/>
</dbReference>
<dbReference type="PANTHER" id="PTHR16201">
    <property type="entry name" value="SEVEN TRANSMEMBRANE PROTEIN 1-RELATED"/>
    <property type="match status" value="1"/>
</dbReference>
<evidence type="ECO:0000256" key="1">
    <source>
        <dbReference type="SAM" id="Phobius"/>
    </source>
</evidence>
<dbReference type="GO" id="GO:0016020">
    <property type="term" value="C:membrane"/>
    <property type="evidence" value="ECO:0007669"/>
    <property type="project" value="TreeGrafter"/>
</dbReference>
<dbReference type="Ensembl" id="ENSLBET00000033641.1">
    <property type="protein sequence ID" value="ENSLBEP00000032198.1"/>
    <property type="gene ID" value="ENSLBEG00000024290.1"/>
</dbReference>
<sequence>MLLRLCMSPRGCTGAMCIYCFSHLLDFCADTISTCLSSDADKLCASIGLNCLSALLVLLSCILLVYQRCRTRRQNTGETLTSLYSFLGNLCNTVGAILSSQLYILILMGTFASAVDFVHVTSSCLPVLLCWNSQSEKRQRMIRSRRRQYLLSVCVLLMVGGGILKSRVTLRPLETSLPGRKLLHVTLQDNTEVLGYILGLLSFVVSCTSRFPSLSRAYRGQMLTWPYVYSGLMCSLAGTLYAAAILVYDTNYTFVLRVLPWLLSALCCVCLDLLILVMCWCRKGTRQQLHSFSLDTESLLGCSGLTSEDNAVMNRHRKQQVNSSAQTETEKNQKITEMGRYIDMSVQPASKTWLKEVMLSKEEMADRPLHRTVQVVRVNGFSSDTSYDSSLESSDLEWDFEEANAQWNEPTAKQQERAEFPLVEWPKHPKPCKLCTCATSGPPQRTLCGKDDHK</sequence>
<dbReference type="GeneTree" id="ENSGT00390000018718"/>
<feature type="transmembrane region" description="Helical" evidence="1">
    <location>
        <begin position="104"/>
        <end position="129"/>
    </location>
</feature>
<organism evidence="2 3">
    <name type="scientific">Labrus bergylta</name>
    <name type="common">ballan wrasse</name>
    <dbReference type="NCBI Taxonomy" id="56723"/>
    <lineage>
        <taxon>Eukaryota</taxon>
        <taxon>Metazoa</taxon>
        <taxon>Chordata</taxon>
        <taxon>Craniata</taxon>
        <taxon>Vertebrata</taxon>
        <taxon>Euteleostomi</taxon>
        <taxon>Actinopterygii</taxon>
        <taxon>Neopterygii</taxon>
        <taxon>Teleostei</taxon>
        <taxon>Neoteleostei</taxon>
        <taxon>Acanthomorphata</taxon>
        <taxon>Eupercaria</taxon>
        <taxon>Labriformes</taxon>
        <taxon>Labridae</taxon>
        <taxon>Labrus</taxon>
    </lineage>
</organism>
<evidence type="ECO:0000313" key="3">
    <source>
        <dbReference type="Proteomes" id="UP000261660"/>
    </source>
</evidence>
<accession>A0A3Q3GNW5</accession>
<dbReference type="InParanoid" id="A0A3Q3GNW5"/>
<evidence type="ECO:0000313" key="2">
    <source>
        <dbReference type="Ensembl" id="ENSLBEP00000032198.1"/>
    </source>
</evidence>
<reference evidence="2" key="1">
    <citation type="submission" date="2025-08" db="UniProtKB">
        <authorList>
            <consortium name="Ensembl"/>
        </authorList>
    </citation>
    <scope>IDENTIFICATION</scope>
</reference>
<feature type="transmembrane region" description="Helical" evidence="1">
    <location>
        <begin position="258"/>
        <end position="281"/>
    </location>
</feature>
<name>A0A3Q3GNW5_9LABR</name>
<keyword evidence="3" id="KW-1185">Reference proteome</keyword>
<dbReference type="InterPro" id="IPR051415">
    <property type="entry name" value="LAAT-1"/>
</dbReference>
<dbReference type="GO" id="GO:0015174">
    <property type="term" value="F:basic amino acid transmembrane transporter activity"/>
    <property type="evidence" value="ECO:0007669"/>
    <property type="project" value="TreeGrafter"/>
</dbReference>
<feature type="transmembrane region" description="Helical" evidence="1">
    <location>
        <begin position="149"/>
        <end position="168"/>
    </location>
</feature>
<feature type="transmembrane region" description="Helical" evidence="1">
    <location>
        <begin position="47"/>
        <end position="66"/>
    </location>
</feature>
<dbReference type="AlphaFoldDB" id="A0A3Q3GNW5"/>
<feature type="transmembrane region" description="Helical" evidence="1">
    <location>
        <begin position="193"/>
        <end position="211"/>
    </location>
</feature>
<keyword evidence="1" id="KW-1133">Transmembrane helix</keyword>
<feature type="transmembrane region" description="Helical" evidence="1">
    <location>
        <begin position="223"/>
        <end position="246"/>
    </location>
</feature>
<keyword evidence="1" id="KW-0472">Membrane</keyword>
<dbReference type="PANTHER" id="PTHR16201:SF53">
    <property type="entry name" value="TRANSMEMBRANE PROTEIN 44"/>
    <property type="match status" value="1"/>
</dbReference>
<protein>
    <submittedName>
        <fullName evidence="2">Transmembrane protein 44</fullName>
    </submittedName>
</protein>
<feature type="transmembrane region" description="Helical" evidence="1">
    <location>
        <begin position="78"/>
        <end position="98"/>
    </location>
</feature>
<dbReference type="STRING" id="56723.ENSLBEP00000032198"/>